<comment type="caution">
    <text evidence="1">The sequence shown here is derived from an EMBL/GenBank/DDBJ whole genome shotgun (WGS) entry which is preliminary data.</text>
</comment>
<accession>A0A512MHK4</accession>
<reference evidence="1 2" key="1">
    <citation type="submission" date="2019-07" db="EMBL/GenBank/DDBJ databases">
        <title>Whole genome shotgun sequence of Brevifollis gellanilyticus NBRC 108608.</title>
        <authorList>
            <person name="Hosoyama A."/>
            <person name="Uohara A."/>
            <person name="Ohji S."/>
            <person name="Ichikawa N."/>
        </authorList>
    </citation>
    <scope>NUCLEOTIDE SEQUENCE [LARGE SCALE GENOMIC DNA]</scope>
    <source>
        <strain evidence="1 2">NBRC 108608</strain>
    </source>
</reference>
<sequence>MEYVAEMAVISPVGGSLKRNQTVISLSEIVSCGALKKCTNARAIKETSASSGTRLSDAYRADLALAGEVIEVAA</sequence>
<evidence type="ECO:0000313" key="1">
    <source>
        <dbReference type="EMBL" id="GEP46225.1"/>
    </source>
</evidence>
<evidence type="ECO:0000313" key="2">
    <source>
        <dbReference type="Proteomes" id="UP000321577"/>
    </source>
</evidence>
<dbReference type="Proteomes" id="UP000321577">
    <property type="component" value="Unassembled WGS sequence"/>
</dbReference>
<name>A0A512MHK4_9BACT</name>
<dbReference type="AlphaFoldDB" id="A0A512MHK4"/>
<organism evidence="1 2">
    <name type="scientific">Brevifollis gellanilyticus</name>
    <dbReference type="NCBI Taxonomy" id="748831"/>
    <lineage>
        <taxon>Bacteria</taxon>
        <taxon>Pseudomonadati</taxon>
        <taxon>Verrucomicrobiota</taxon>
        <taxon>Verrucomicrobiia</taxon>
        <taxon>Verrucomicrobiales</taxon>
        <taxon>Verrucomicrobiaceae</taxon>
    </lineage>
</organism>
<gene>
    <name evidence="1" type="ORF">BGE01nite_55160</name>
</gene>
<keyword evidence="2" id="KW-1185">Reference proteome</keyword>
<protein>
    <submittedName>
        <fullName evidence="1">Uncharacterized protein</fullName>
    </submittedName>
</protein>
<proteinExistence type="predicted"/>
<dbReference type="EMBL" id="BKAG01000078">
    <property type="protein sequence ID" value="GEP46225.1"/>
    <property type="molecule type" value="Genomic_DNA"/>
</dbReference>